<dbReference type="SMART" id="SM01375">
    <property type="entry name" value="Dynein_light"/>
    <property type="match status" value="1"/>
</dbReference>
<name>A0A0R3UA14_MESCO</name>
<sequence length="92" mass="10801">MMNKPELKNIQTNMVDHRKKETIGIIYRALEDEKNYIYPQCLCRTIKEQCDKTGGTWNCHVGPSFGSSFPYNSNTYFYAECDDLSILLYKFQ</sequence>
<dbReference type="GO" id="GO:0007017">
    <property type="term" value="P:microtubule-based process"/>
    <property type="evidence" value="ECO:0007669"/>
    <property type="project" value="InterPro"/>
</dbReference>
<gene>
    <name evidence="1" type="ORF">MCOS_LOCUS3763</name>
</gene>
<dbReference type="Gene3D" id="3.30.740.10">
    <property type="entry name" value="Protein Inhibitor Of Neuronal Nitric Oxide Synthase"/>
    <property type="match status" value="1"/>
</dbReference>
<evidence type="ECO:0000313" key="2">
    <source>
        <dbReference type="Proteomes" id="UP000267029"/>
    </source>
</evidence>
<reference evidence="3" key="2">
    <citation type="submission" date="2019-11" db="UniProtKB">
        <authorList>
            <consortium name="WormBaseParasite"/>
        </authorList>
    </citation>
    <scope>IDENTIFICATION</scope>
</reference>
<organism evidence="3">
    <name type="scientific">Mesocestoides corti</name>
    <name type="common">Flatworm</name>
    <dbReference type="NCBI Taxonomy" id="53468"/>
    <lineage>
        <taxon>Eukaryota</taxon>
        <taxon>Metazoa</taxon>
        <taxon>Spiralia</taxon>
        <taxon>Lophotrochozoa</taxon>
        <taxon>Platyhelminthes</taxon>
        <taxon>Cestoda</taxon>
        <taxon>Eucestoda</taxon>
        <taxon>Cyclophyllidea</taxon>
        <taxon>Mesocestoididae</taxon>
        <taxon>Mesocestoides</taxon>
    </lineage>
</organism>
<dbReference type="EMBL" id="UXSR01000977">
    <property type="protein sequence ID" value="VDD77760.1"/>
    <property type="molecule type" value="Genomic_DNA"/>
</dbReference>
<dbReference type="InterPro" id="IPR001372">
    <property type="entry name" value="Dynein_light_chain_typ-1/2"/>
</dbReference>
<dbReference type="Pfam" id="PF01221">
    <property type="entry name" value="Dynein_light"/>
    <property type="match status" value="1"/>
</dbReference>
<reference evidence="1 2" key="1">
    <citation type="submission" date="2018-10" db="EMBL/GenBank/DDBJ databases">
        <authorList>
            <consortium name="Pathogen Informatics"/>
        </authorList>
    </citation>
    <scope>NUCLEOTIDE SEQUENCE [LARGE SCALE GENOMIC DNA]</scope>
</reference>
<dbReference type="CDD" id="cd21450">
    <property type="entry name" value="DLC-like_DYNLL1-like"/>
    <property type="match status" value="1"/>
</dbReference>
<keyword evidence="2" id="KW-1185">Reference proteome</keyword>
<dbReference type="AlphaFoldDB" id="A0A0R3UA14"/>
<dbReference type="WBParaSite" id="MCU_011632-RA">
    <property type="protein sequence ID" value="MCU_011632-RA"/>
    <property type="gene ID" value="MCU_011632"/>
</dbReference>
<dbReference type="SUPFAM" id="SSF54648">
    <property type="entry name" value="DLC"/>
    <property type="match status" value="1"/>
</dbReference>
<dbReference type="GO" id="GO:0030286">
    <property type="term" value="C:dynein complex"/>
    <property type="evidence" value="ECO:0007669"/>
    <property type="project" value="InterPro"/>
</dbReference>
<evidence type="ECO:0000313" key="3">
    <source>
        <dbReference type="WBParaSite" id="MCU_011632-RA"/>
    </source>
</evidence>
<protein>
    <submittedName>
        <fullName evidence="3">Dynein light chain</fullName>
    </submittedName>
</protein>
<dbReference type="InterPro" id="IPR037177">
    <property type="entry name" value="DLC_sf"/>
</dbReference>
<evidence type="ECO:0000313" key="1">
    <source>
        <dbReference type="EMBL" id="VDD77760.1"/>
    </source>
</evidence>
<dbReference type="Proteomes" id="UP000267029">
    <property type="component" value="Unassembled WGS sequence"/>
</dbReference>
<proteinExistence type="predicted"/>
<dbReference type="OrthoDB" id="6219848at2759"/>
<accession>A0A0R3UA14</accession>